<keyword evidence="1" id="KW-0812">Transmembrane</keyword>
<protein>
    <submittedName>
        <fullName evidence="2">Uncharacterized protein</fullName>
    </submittedName>
</protein>
<dbReference type="EMBL" id="VLPK01000003">
    <property type="protein sequence ID" value="TSJ39130.1"/>
    <property type="molecule type" value="Genomic_DNA"/>
</dbReference>
<gene>
    <name evidence="2" type="ORF">FO440_15305</name>
</gene>
<comment type="caution">
    <text evidence="2">The sequence shown here is derived from an EMBL/GenBank/DDBJ whole genome shotgun (WGS) entry which is preliminary data.</text>
</comment>
<dbReference type="AlphaFoldDB" id="A0A556MGV9"/>
<dbReference type="RefSeq" id="WP_144249168.1">
    <property type="nucleotide sequence ID" value="NZ_VLPK01000003.1"/>
</dbReference>
<dbReference type="Proteomes" id="UP000318733">
    <property type="component" value="Unassembled WGS sequence"/>
</dbReference>
<feature type="transmembrane region" description="Helical" evidence="1">
    <location>
        <begin position="39"/>
        <end position="59"/>
    </location>
</feature>
<evidence type="ECO:0000256" key="1">
    <source>
        <dbReference type="SAM" id="Phobius"/>
    </source>
</evidence>
<sequence length="93" mass="10689">MNAGNITLLILIVAHLSIASYFVSRVVKSTLFTKNQKIVNGLLVVILPFVWCVLVYYLTKPDPEYDPELKRKPSEHYYETNKTIGRGEQLGRY</sequence>
<evidence type="ECO:0000313" key="2">
    <source>
        <dbReference type="EMBL" id="TSJ39130.1"/>
    </source>
</evidence>
<accession>A0A556MGV9</accession>
<name>A0A556MGV9_9SPHI</name>
<evidence type="ECO:0000313" key="3">
    <source>
        <dbReference type="Proteomes" id="UP000318733"/>
    </source>
</evidence>
<proteinExistence type="predicted"/>
<reference evidence="2 3" key="1">
    <citation type="submission" date="2019-07" db="EMBL/GenBank/DDBJ databases">
        <authorList>
            <person name="Huq M.A."/>
        </authorList>
    </citation>
    <scope>NUCLEOTIDE SEQUENCE [LARGE SCALE GENOMIC DNA]</scope>
    <source>
        <strain evidence="2 3">MAH-19</strain>
    </source>
</reference>
<keyword evidence="1" id="KW-1133">Transmembrane helix</keyword>
<keyword evidence="3" id="KW-1185">Reference proteome</keyword>
<organism evidence="2 3">
    <name type="scientific">Mucilaginibacter corticis</name>
    <dbReference type="NCBI Taxonomy" id="2597670"/>
    <lineage>
        <taxon>Bacteria</taxon>
        <taxon>Pseudomonadati</taxon>
        <taxon>Bacteroidota</taxon>
        <taxon>Sphingobacteriia</taxon>
        <taxon>Sphingobacteriales</taxon>
        <taxon>Sphingobacteriaceae</taxon>
        <taxon>Mucilaginibacter</taxon>
    </lineage>
</organism>
<keyword evidence="1" id="KW-0472">Membrane</keyword>
<feature type="transmembrane region" description="Helical" evidence="1">
    <location>
        <begin position="6"/>
        <end position="27"/>
    </location>
</feature>